<name>A0A9D4H0G9_DREPO</name>
<proteinExistence type="predicted"/>
<gene>
    <name evidence="1" type="ORF">DPMN_124956</name>
</gene>
<comment type="caution">
    <text evidence="1">The sequence shown here is derived from an EMBL/GenBank/DDBJ whole genome shotgun (WGS) entry which is preliminary data.</text>
</comment>
<organism evidence="1 2">
    <name type="scientific">Dreissena polymorpha</name>
    <name type="common">Zebra mussel</name>
    <name type="synonym">Mytilus polymorpha</name>
    <dbReference type="NCBI Taxonomy" id="45954"/>
    <lineage>
        <taxon>Eukaryota</taxon>
        <taxon>Metazoa</taxon>
        <taxon>Spiralia</taxon>
        <taxon>Lophotrochozoa</taxon>
        <taxon>Mollusca</taxon>
        <taxon>Bivalvia</taxon>
        <taxon>Autobranchia</taxon>
        <taxon>Heteroconchia</taxon>
        <taxon>Euheterodonta</taxon>
        <taxon>Imparidentia</taxon>
        <taxon>Neoheterodontei</taxon>
        <taxon>Myida</taxon>
        <taxon>Dreissenoidea</taxon>
        <taxon>Dreissenidae</taxon>
        <taxon>Dreissena</taxon>
    </lineage>
</organism>
<dbReference type="Proteomes" id="UP000828390">
    <property type="component" value="Unassembled WGS sequence"/>
</dbReference>
<keyword evidence="2" id="KW-1185">Reference proteome</keyword>
<dbReference type="AlphaFoldDB" id="A0A9D4H0G9"/>
<dbReference type="EMBL" id="JAIWYP010000005">
    <property type="protein sequence ID" value="KAH3823157.1"/>
    <property type="molecule type" value="Genomic_DNA"/>
</dbReference>
<sequence>MSVECKFKCGQRHSFSPSKTGCIQNDSYNKVEEEFDYRCGTTLFLVKQEKLFCLAI</sequence>
<evidence type="ECO:0000313" key="2">
    <source>
        <dbReference type="Proteomes" id="UP000828390"/>
    </source>
</evidence>
<reference evidence="1" key="2">
    <citation type="submission" date="2020-11" db="EMBL/GenBank/DDBJ databases">
        <authorList>
            <person name="McCartney M.A."/>
            <person name="Auch B."/>
            <person name="Kono T."/>
            <person name="Mallez S."/>
            <person name="Becker A."/>
            <person name="Gohl D.M."/>
            <person name="Silverstein K.A.T."/>
            <person name="Koren S."/>
            <person name="Bechman K.B."/>
            <person name="Herman A."/>
            <person name="Abrahante J.E."/>
            <person name="Garbe J."/>
        </authorList>
    </citation>
    <scope>NUCLEOTIDE SEQUENCE</scope>
    <source>
        <strain evidence="1">Duluth1</strain>
        <tissue evidence="1">Whole animal</tissue>
    </source>
</reference>
<protein>
    <submittedName>
        <fullName evidence="1">Uncharacterized protein</fullName>
    </submittedName>
</protein>
<evidence type="ECO:0000313" key="1">
    <source>
        <dbReference type="EMBL" id="KAH3823157.1"/>
    </source>
</evidence>
<accession>A0A9D4H0G9</accession>
<reference evidence="1" key="1">
    <citation type="journal article" date="2019" name="bioRxiv">
        <title>The Genome of the Zebra Mussel, Dreissena polymorpha: A Resource for Invasive Species Research.</title>
        <authorList>
            <person name="McCartney M.A."/>
            <person name="Auch B."/>
            <person name="Kono T."/>
            <person name="Mallez S."/>
            <person name="Zhang Y."/>
            <person name="Obille A."/>
            <person name="Becker A."/>
            <person name="Abrahante J.E."/>
            <person name="Garbe J."/>
            <person name="Badalamenti J.P."/>
            <person name="Herman A."/>
            <person name="Mangelson H."/>
            <person name="Liachko I."/>
            <person name="Sullivan S."/>
            <person name="Sone E.D."/>
            <person name="Koren S."/>
            <person name="Silverstein K.A.T."/>
            <person name="Beckman K.B."/>
            <person name="Gohl D.M."/>
        </authorList>
    </citation>
    <scope>NUCLEOTIDE SEQUENCE</scope>
    <source>
        <strain evidence="1">Duluth1</strain>
        <tissue evidence="1">Whole animal</tissue>
    </source>
</reference>